<keyword evidence="5 11" id="KW-0963">Cytoplasm</keyword>
<evidence type="ECO:0000313" key="15">
    <source>
        <dbReference type="Proteomes" id="UP000077671"/>
    </source>
</evidence>
<comment type="similarity">
    <text evidence="2 11">Belongs to the TRM44 family.</text>
</comment>
<dbReference type="EMBL" id="LWDD02000773">
    <property type="protein sequence ID" value="KAE8256720.1"/>
    <property type="molecule type" value="Genomic_DNA"/>
</dbReference>
<evidence type="ECO:0000256" key="7">
    <source>
        <dbReference type="ARBA" id="ARBA00022679"/>
    </source>
</evidence>
<proteinExistence type="inferred from homology"/>
<comment type="caution">
    <text evidence="14">The sequence shown here is derived from an EMBL/GenBank/DDBJ whole genome shotgun (WGS) entry which is preliminary data.</text>
</comment>
<reference evidence="14" key="1">
    <citation type="submission" date="2016-04" db="EMBL/GenBank/DDBJ databases">
        <authorList>
            <person name="Nguyen H.D."/>
            <person name="Kesanakurti P."/>
            <person name="Cullis J."/>
            <person name="Levesque C.A."/>
            <person name="Hambleton S."/>
        </authorList>
    </citation>
    <scope>NUCLEOTIDE SEQUENCE</scope>
    <source>
        <strain evidence="14">DAOMC 238032</strain>
    </source>
</reference>
<evidence type="ECO:0000313" key="16">
    <source>
        <dbReference type="Proteomes" id="UP000836402"/>
    </source>
</evidence>
<reference evidence="13" key="3">
    <citation type="submission" date="2020-10" db="EMBL/GenBank/DDBJ databases">
        <authorList>
            <person name="Sedaghatjoo S."/>
        </authorList>
    </citation>
    <scope>NUCLEOTIDE SEQUENCE</scope>
    <source>
        <strain evidence="13">AZH3</strain>
    </source>
</reference>
<evidence type="ECO:0000256" key="11">
    <source>
        <dbReference type="RuleBase" id="RU368004"/>
    </source>
</evidence>
<keyword evidence="7 11" id="KW-0808">Transferase</keyword>
<protein>
    <recommendedName>
        <fullName evidence="4 11">tRNA (uracil-O(2)-)-methyltransferase</fullName>
        <ecNumber evidence="3 11">2.1.1.211</ecNumber>
    </recommendedName>
</protein>
<evidence type="ECO:0000256" key="3">
    <source>
        <dbReference type="ARBA" id="ARBA00012795"/>
    </source>
</evidence>
<evidence type="ECO:0000256" key="2">
    <source>
        <dbReference type="ARBA" id="ARBA00009056"/>
    </source>
</evidence>
<evidence type="ECO:0000256" key="12">
    <source>
        <dbReference type="SAM" id="MobiDB-lite"/>
    </source>
</evidence>
<feature type="region of interest" description="Disordered" evidence="12">
    <location>
        <begin position="1"/>
        <end position="26"/>
    </location>
</feature>
<keyword evidence="9 11" id="KW-0819">tRNA processing</keyword>
<keyword evidence="6 11" id="KW-0489">Methyltransferase</keyword>
<dbReference type="AlphaFoldDB" id="A0A177VF44"/>
<dbReference type="GO" id="GO:0030488">
    <property type="term" value="P:tRNA methylation"/>
    <property type="evidence" value="ECO:0007669"/>
    <property type="project" value="UniProtKB-UniRule"/>
</dbReference>
<dbReference type="PANTHER" id="PTHR21210">
    <property type="entry name" value="TRNA (URACIL-O(2)-)-METHYLTRANSFERASE-RELATED"/>
    <property type="match status" value="1"/>
</dbReference>
<evidence type="ECO:0000256" key="9">
    <source>
        <dbReference type="ARBA" id="ARBA00022694"/>
    </source>
</evidence>
<accession>A0A177VF44</accession>
<evidence type="ECO:0000256" key="5">
    <source>
        <dbReference type="ARBA" id="ARBA00022490"/>
    </source>
</evidence>
<evidence type="ECO:0000313" key="14">
    <source>
        <dbReference type="EMBL" id="KAE8256720.1"/>
    </source>
</evidence>
<evidence type="ECO:0000313" key="13">
    <source>
        <dbReference type="EMBL" id="CAD6909557.1"/>
    </source>
</evidence>
<gene>
    <name evidence="14" type="ORF">A4X03_0g5119</name>
    <name evidence="13" type="ORF">JKIAZH3_G725</name>
</gene>
<evidence type="ECO:0000256" key="1">
    <source>
        <dbReference type="ARBA" id="ARBA00004496"/>
    </source>
</evidence>
<dbReference type="GO" id="GO:0141101">
    <property type="term" value="F:tRNA(Ser) (uridine(44)-2'-O-)-methyltransferase activity"/>
    <property type="evidence" value="ECO:0007669"/>
    <property type="project" value="UniProtKB-EC"/>
</dbReference>
<dbReference type="EC" id="2.1.1.211" evidence="3 11"/>
<evidence type="ECO:0000256" key="10">
    <source>
        <dbReference type="ARBA" id="ARBA00047957"/>
    </source>
</evidence>
<keyword evidence="16" id="KW-1185">Reference proteome</keyword>
<comment type="subcellular location">
    <subcellularLocation>
        <location evidence="1 11">Cytoplasm</location>
    </subcellularLocation>
</comment>
<feature type="compositionally biased region" description="Low complexity" evidence="12">
    <location>
        <begin position="1"/>
        <end position="12"/>
    </location>
</feature>
<evidence type="ECO:0000256" key="4">
    <source>
        <dbReference type="ARBA" id="ARBA00017788"/>
    </source>
</evidence>
<dbReference type="InterPro" id="IPR011671">
    <property type="entry name" value="tRNA_uracil_MeTrfase"/>
</dbReference>
<evidence type="ECO:0000256" key="6">
    <source>
        <dbReference type="ARBA" id="ARBA00022603"/>
    </source>
</evidence>
<organism evidence="14 15">
    <name type="scientific">Tilletia caries</name>
    <name type="common">wheat bunt fungus</name>
    <dbReference type="NCBI Taxonomy" id="13290"/>
    <lineage>
        <taxon>Eukaryota</taxon>
        <taxon>Fungi</taxon>
        <taxon>Dikarya</taxon>
        <taxon>Basidiomycota</taxon>
        <taxon>Ustilaginomycotina</taxon>
        <taxon>Exobasidiomycetes</taxon>
        <taxon>Tilletiales</taxon>
        <taxon>Tilletiaceae</taxon>
        <taxon>Tilletia</taxon>
    </lineage>
</organism>
<comment type="function">
    <text evidence="11">Adenosyl-L-methionine (AdoMet)-dependent tRNA (uracil-O(2)-)-methyltransferase.</text>
</comment>
<feature type="region of interest" description="Disordered" evidence="12">
    <location>
        <begin position="40"/>
        <end position="64"/>
    </location>
</feature>
<dbReference type="Proteomes" id="UP000836402">
    <property type="component" value="Unassembled WGS sequence"/>
</dbReference>
<comment type="catalytic activity">
    <reaction evidence="10 11">
        <text>uridine(44) in tRNA(Ser) + S-adenosyl-L-methionine = 2'-O-methyluridine(44) in tRNA(Ser) + S-adenosyl-L-homocysteine + H(+)</text>
        <dbReference type="Rhea" id="RHEA:43100"/>
        <dbReference type="Rhea" id="RHEA-COMP:10339"/>
        <dbReference type="Rhea" id="RHEA-COMP:10340"/>
        <dbReference type="ChEBI" id="CHEBI:15378"/>
        <dbReference type="ChEBI" id="CHEBI:57856"/>
        <dbReference type="ChEBI" id="CHEBI:59789"/>
        <dbReference type="ChEBI" id="CHEBI:65315"/>
        <dbReference type="ChEBI" id="CHEBI:74478"/>
        <dbReference type="EC" id="2.1.1.211"/>
    </reaction>
</comment>
<sequence>MQSAASSAPAPALQQGSVPPRPKVDISYLAPSTAPLLPTHLLPFHHDSSQSQTGSEESEPRWLAMGSMPAHAPASSFRVVINELTRHPERNSSTILRADILHEDELPAAVGGDKGENAEGWMRERTVLRMLLPGRPKIDWPLVQSCDLWRRTLPVATKLEEEHGEVALVYTPLADDDGEGKAEVEDYSVSPRARARLRPAKEDEVPFYHPKVRGIAFRFIPRSDSAVDGSSAHTDTQEGPFGTIRIDICPFSLANPTTPSPSHPYPPTHRLTRTVLSLLTTLHAHTWGHAHAYVKRVHHDILVPRDLYQDTYLQLKARHAERIVGSGGGLWVEKTDPEKHVFEDLGIAAWLMCLWRGMYPAGTVPVGSSTTTTMMAGDDGDRHPPWSKWPRPPGGFVDVGCGNGLLVHLLHLEGYAGFGMDLRERKSWDAWRADALSKSPHNSVPDLRQLSLDLPSLVLDSEDEGEGEGTTTAGTSSLFPPGSFLIGNHSDEISPWLPLLATAAVSPARLSDDVEIQPAFANIACCPFMLDGTRFGAKRYDYGGDEEIRNLLFGSQHVDDGDDSLLVQRTIEALLLGPPVDAPSKSKADTKSSSNNTGSSRNTAYLQYLSHLHLQAGWAIEKEALRIPSTKNWALVGRTRVGVHADVRGRIERMAEMARVGWKARVPEGKAGGGLQGNGH</sequence>
<reference evidence="14" key="2">
    <citation type="journal article" date="2019" name="IMA Fungus">
        <title>Genome sequencing and comparison of five Tilletia species to identify candidate genes for the detection of regulated species infecting wheat.</title>
        <authorList>
            <person name="Nguyen H.D.T."/>
            <person name="Sultana T."/>
            <person name="Kesanakurti P."/>
            <person name="Hambleton S."/>
        </authorList>
    </citation>
    <scope>NUCLEOTIDE SEQUENCE</scope>
    <source>
        <strain evidence="14">DAOMC 238032</strain>
    </source>
</reference>
<dbReference type="Pfam" id="PF07757">
    <property type="entry name" value="AdoMet_MTase"/>
    <property type="match status" value="2"/>
</dbReference>
<dbReference type="Proteomes" id="UP000077671">
    <property type="component" value="Unassembled WGS sequence"/>
</dbReference>
<dbReference type="EMBL" id="CAJHJG010001146">
    <property type="protein sequence ID" value="CAD6909557.1"/>
    <property type="molecule type" value="Genomic_DNA"/>
</dbReference>
<name>A0A177VF44_9BASI</name>
<dbReference type="PANTHER" id="PTHR21210:SF0">
    <property type="entry name" value="TRNA (URACIL-O(2)-)-METHYLTRANSFERASE-RELATED"/>
    <property type="match status" value="1"/>
</dbReference>
<evidence type="ECO:0000256" key="8">
    <source>
        <dbReference type="ARBA" id="ARBA00022691"/>
    </source>
</evidence>
<dbReference type="GO" id="GO:0005737">
    <property type="term" value="C:cytoplasm"/>
    <property type="evidence" value="ECO:0007669"/>
    <property type="project" value="UniProtKB-SubCell"/>
</dbReference>
<keyword evidence="8 11" id="KW-0949">S-adenosyl-L-methionine</keyword>